<dbReference type="PROSITE" id="PS00141">
    <property type="entry name" value="ASP_PROTEASE"/>
    <property type="match status" value="1"/>
</dbReference>
<dbReference type="OrthoDB" id="6932368at2759"/>
<dbReference type="InterPro" id="IPR001995">
    <property type="entry name" value="Peptidase_A2_cat"/>
</dbReference>
<comment type="caution">
    <text evidence="1">The sequence shown here is derived from an EMBL/GenBank/DDBJ whole genome shotgun (WGS) entry which is preliminary data.</text>
</comment>
<dbReference type="SUPFAM" id="SSF56672">
    <property type="entry name" value="DNA/RNA polymerases"/>
    <property type="match status" value="1"/>
</dbReference>
<dbReference type="GO" id="GO:0004190">
    <property type="term" value="F:aspartic-type endopeptidase activity"/>
    <property type="evidence" value="ECO:0007669"/>
    <property type="project" value="InterPro"/>
</dbReference>
<name>A0A7D9KEG6_PARCT</name>
<dbReference type="InterPro" id="IPR043502">
    <property type="entry name" value="DNA/RNA_pol_sf"/>
</dbReference>
<dbReference type="Proteomes" id="UP001152795">
    <property type="component" value="Unassembled WGS sequence"/>
</dbReference>
<proteinExistence type="predicted"/>
<sequence length="272" mass="29326">MLPKEQDSFKSSNAWPPPNPPIPFSSSEVCANLTPLHKIRPFRVGKFLVDSGSPVTIVPIITSERNLPAQDSGLLSANGNPILMYGSTDIIVPILGKSYAFRAMKCDVVRPILGRDFFDGPGRNLILDVANRTFIHRISGERISVSADDEIVCALPTSSSSLCVEAPPFQPKSSLISSRDVASLKLKDYSNSIALQPKGNFPSLFSPIRIETGDNPPVYSKSRPLSGEKADFVTKKINELIGNGILEEVDGPVQWASPITVAAKKGPDGSIK</sequence>
<keyword evidence="2" id="KW-1185">Reference proteome</keyword>
<gene>
    <name evidence="1" type="ORF">PACLA_8A053282</name>
</gene>
<dbReference type="PROSITE" id="PS50175">
    <property type="entry name" value="ASP_PROT_RETROV"/>
    <property type="match status" value="1"/>
</dbReference>
<dbReference type="EMBL" id="CACRXK020034984">
    <property type="protein sequence ID" value="CAB4044448.1"/>
    <property type="molecule type" value="Genomic_DNA"/>
</dbReference>
<dbReference type="InterPro" id="IPR001969">
    <property type="entry name" value="Aspartic_peptidase_AS"/>
</dbReference>
<dbReference type="AlphaFoldDB" id="A0A7D9KEG6"/>
<protein>
    <submittedName>
        <fullName evidence="1">Transposon Ty3-G Gag-Pol poly</fullName>
    </submittedName>
</protein>
<evidence type="ECO:0000313" key="2">
    <source>
        <dbReference type="Proteomes" id="UP001152795"/>
    </source>
</evidence>
<dbReference type="GO" id="GO:0006508">
    <property type="term" value="P:proteolysis"/>
    <property type="evidence" value="ECO:0007669"/>
    <property type="project" value="InterPro"/>
</dbReference>
<dbReference type="SUPFAM" id="SSF50630">
    <property type="entry name" value="Acid proteases"/>
    <property type="match status" value="1"/>
</dbReference>
<accession>A0A7D9KEG6</accession>
<feature type="non-terminal residue" evidence="1">
    <location>
        <position position="272"/>
    </location>
</feature>
<dbReference type="InterPro" id="IPR021109">
    <property type="entry name" value="Peptidase_aspartic_dom_sf"/>
</dbReference>
<evidence type="ECO:0000313" key="1">
    <source>
        <dbReference type="EMBL" id="CAB4044448.1"/>
    </source>
</evidence>
<reference evidence="1" key="1">
    <citation type="submission" date="2020-04" db="EMBL/GenBank/DDBJ databases">
        <authorList>
            <person name="Alioto T."/>
            <person name="Alioto T."/>
            <person name="Gomez Garrido J."/>
        </authorList>
    </citation>
    <scope>NUCLEOTIDE SEQUENCE</scope>
    <source>
        <strain evidence="1">A484AB</strain>
    </source>
</reference>
<dbReference type="Gene3D" id="3.10.10.10">
    <property type="entry name" value="HIV Type 1 Reverse Transcriptase, subunit A, domain 1"/>
    <property type="match status" value="1"/>
</dbReference>
<organism evidence="1 2">
    <name type="scientific">Paramuricea clavata</name>
    <name type="common">Red gorgonian</name>
    <name type="synonym">Violescent sea-whip</name>
    <dbReference type="NCBI Taxonomy" id="317549"/>
    <lineage>
        <taxon>Eukaryota</taxon>
        <taxon>Metazoa</taxon>
        <taxon>Cnidaria</taxon>
        <taxon>Anthozoa</taxon>
        <taxon>Octocorallia</taxon>
        <taxon>Malacalcyonacea</taxon>
        <taxon>Plexauridae</taxon>
        <taxon>Paramuricea</taxon>
    </lineage>
</organism>